<dbReference type="Proteomes" id="UP000886885">
    <property type="component" value="Chromosome 17A"/>
</dbReference>
<name>A0A8X7XX83_POPTO</name>
<proteinExistence type="predicted"/>
<keyword evidence="2" id="KW-1185">Reference proteome</keyword>
<evidence type="ECO:0000313" key="1">
    <source>
        <dbReference type="EMBL" id="KAG6742433.1"/>
    </source>
</evidence>
<evidence type="ECO:0000313" key="2">
    <source>
        <dbReference type="Proteomes" id="UP000886885"/>
    </source>
</evidence>
<dbReference type="AlphaFoldDB" id="A0A8X7XX83"/>
<gene>
    <name evidence="1" type="ORF">POTOM_053304</name>
</gene>
<accession>A0A8X7XX83</accession>
<reference evidence="1" key="1">
    <citation type="journal article" date="2020" name="bioRxiv">
        <title>Hybrid origin of Populus tomentosa Carr. identified through genome sequencing and phylogenomic analysis.</title>
        <authorList>
            <person name="An X."/>
            <person name="Gao K."/>
            <person name="Chen Z."/>
            <person name="Li J."/>
            <person name="Yang X."/>
            <person name="Yang X."/>
            <person name="Zhou J."/>
            <person name="Guo T."/>
            <person name="Zhao T."/>
            <person name="Huang S."/>
            <person name="Miao D."/>
            <person name="Khan W.U."/>
            <person name="Rao P."/>
            <person name="Ye M."/>
            <person name="Lei B."/>
            <person name="Liao W."/>
            <person name="Wang J."/>
            <person name="Ji L."/>
            <person name="Li Y."/>
            <person name="Guo B."/>
            <person name="Mustafa N.S."/>
            <person name="Li S."/>
            <person name="Yun Q."/>
            <person name="Keller S.R."/>
            <person name="Mao J."/>
            <person name="Zhang R."/>
            <person name="Strauss S.H."/>
        </authorList>
    </citation>
    <scope>NUCLEOTIDE SEQUENCE</scope>
    <source>
        <strain evidence="1">GM15</strain>
        <tissue evidence="1">Leaf</tissue>
    </source>
</reference>
<sequence>MNQEEDLVDNSHDEQILECGSESQKLSILQIFGCHITRLSLLLIERSYMYCRIEESEVLLSGLFLSKHVKG</sequence>
<dbReference type="EMBL" id="JAAWWB010000033">
    <property type="protein sequence ID" value="KAG6742433.1"/>
    <property type="molecule type" value="Genomic_DNA"/>
</dbReference>
<organism evidence="1 2">
    <name type="scientific">Populus tomentosa</name>
    <name type="common">Chinese white poplar</name>
    <dbReference type="NCBI Taxonomy" id="118781"/>
    <lineage>
        <taxon>Eukaryota</taxon>
        <taxon>Viridiplantae</taxon>
        <taxon>Streptophyta</taxon>
        <taxon>Embryophyta</taxon>
        <taxon>Tracheophyta</taxon>
        <taxon>Spermatophyta</taxon>
        <taxon>Magnoliopsida</taxon>
        <taxon>eudicotyledons</taxon>
        <taxon>Gunneridae</taxon>
        <taxon>Pentapetalae</taxon>
        <taxon>rosids</taxon>
        <taxon>fabids</taxon>
        <taxon>Malpighiales</taxon>
        <taxon>Salicaceae</taxon>
        <taxon>Saliceae</taxon>
        <taxon>Populus</taxon>
    </lineage>
</organism>
<protein>
    <submittedName>
        <fullName evidence="1">Uncharacterized protein</fullName>
    </submittedName>
</protein>
<comment type="caution">
    <text evidence="1">The sequence shown here is derived from an EMBL/GenBank/DDBJ whole genome shotgun (WGS) entry which is preliminary data.</text>
</comment>